<evidence type="ECO:0000256" key="1">
    <source>
        <dbReference type="SAM" id="MobiDB-lite"/>
    </source>
</evidence>
<keyword evidence="3" id="KW-1185">Reference proteome</keyword>
<evidence type="ECO:0000313" key="3">
    <source>
        <dbReference type="Proteomes" id="UP000699042"/>
    </source>
</evidence>
<proteinExistence type="predicted"/>
<dbReference type="EMBL" id="JAESDN010000012">
    <property type="protein sequence ID" value="KAG7043378.1"/>
    <property type="molecule type" value="Genomic_DNA"/>
</dbReference>
<sequence length="240" mass="27204">MGALSRYLTSDTVHRMPPPPNSTTQRAAHVIQPIQAYGVPSAGVSSTLCAGKEHLMPGSYRVSLKKCFGDISGMEARTYPLFTKDFGYLCELSPAPATLPVSFSNVRWTHHSTWSGPARFLLVPRLPKLPDCHHANNFVMWQVPARPSVLLRHFLTLRPFCVSHNSTRQRDAQHFPTNSAPICVFSVPTSVRRSYCAATKQFRHRSRVHHPLLHAFMFLARLRVMIRRICREPSPVRQIR</sequence>
<comment type="caution">
    <text evidence="2">The sequence shown here is derived from an EMBL/GenBank/DDBJ whole genome shotgun (WGS) entry which is preliminary data.</text>
</comment>
<dbReference type="Proteomes" id="UP000699042">
    <property type="component" value="Unassembled WGS sequence"/>
</dbReference>
<organism evidence="2 3">
    <name type="scientific">Colletotrichum scovillei</name>
    <dbReference type="NCBI Taxonomy" id="1209932"/>
    <lineage>
        <taxon>Eukaryota</taxon>
        <taxon>Fungi</taxon>
        <taxon>Dikarya</taxon>
        <taxon>Ascomycota</taxon>
        <taxon>Pezizomycotina</taxon>
        <taxon>Sordariomycetes</taxon>
        <taxon>Hypocreomycetidae</taxon>
        <taxon>Glomerellales</taxon>
        <taxon>Glomerellaceae</taxon>
        <taxon>Colletotrichum</taxon>
        <taxon>Colletotrichum acutatum species complex</taxon>
    </lineage>
</organism>
<reference evidence="2" key="1">
    <citation type="submission" date="2021-05" db="EMBL/GenBank/DDBJ databases">
        <title>Comparative genomics of three Colletotrichum scovillei strains and genetic complementation revealed genes involved fungal growth and virulence on chili pepper.</title>
        <authorList>
            <person name="Hsieh D.-K."/>
            <person name="Chuang S.-C."/>
            <person name="Chen C.-Y."/>
            <person name="Chao Y.-T."/>
            <person name="Lu M.-Y.J."/>
            <person name="Lee M.-H."/>
            <person name="Shih M.-C."/>
        </authorList>
    </citation>
    <scope>NUCLEOTIDE SEQUENCE</scope>
    <source>
        <strain evidence="2">Coll-153</strain>
    </source>
</reference>
<protein>
    <submittedName>
        <fullName evidence="2">Uncharacterized protein</fullName>
    </submittedName>
</protein>
<dbReference type="AlphaFoldDB" id="A0A9P7U7N7"/>
<gene>
    <name evidence="2" type="ORF">JMJ77_003084</name>
</gene>
<evidence type="ECO:0000313" key="2">
    <source>
        <dbReference type="EMBL" id="KAG7043378.1"/>
    </source>
</evidence>
<feature type="region of interest" description="Disordered" evidence="1">
    <location>
        <begin position="1"/>
        <end position="24"/>
    </location>
</feature>
<accession>A0A9P7U7N7</accession>
<name>A0A9P7U7N7_9PEZI</name>